<evidence type="ECO:0000313" key="1">
    <source>
        <dbReference type="EMBL" id="KAI9915539.1"/>
    </source>
</evidence>
<proteinExistence type="predicted"/>
<comment type="caution">
    <text evidence="1">The sequence shown here is derived from an EMBL/GenBank/DDBJ whole genome shotgun (WGS) entry which is preliminary data.</text>
</comment>
<evidence type="ECO:0000313" key="2">
    <source>
        <dbReference type="Proteomes" id="UP001163321"/>
    </source>
</evidence>
<dbReference type="EMBL" id="CM047582">
    <property type="protein sequence ID" value="KAI9915539.1"/>
    <property type="molecule type" value="Genomic_DNA"/>
</dbReference>
<dbReference type="Proteomes" id="UP001163321">
    <property type="component" value="Chromosome 3"/>
</dbReference>
<sequence>MNTSSSTWSDPKVSRLWSAKGDELCSPPRSDDYKEWSLTQLKREITQRQLKTNPRRRNKDAFVRVLLHNDEEQAQMKAKSATQNALQTQEQTIDHSVLFVPTSSAELQNILDQQQELYGSNSGGQPQDEYVNQQHQYQHQHQQQHQVFLNNNGAKQQSQQQTFTGTGVVQAASMTPAPIQIPLPGRTQTSSPIVPSDAPSPESEMEIRRSLEVVKRQRMEKTRQKNEKSEKAHNTVVSEVTKTQSISHPNGHESTEYKKRKLTLQAARLEIESRRLELEIKREQRNSELHAVQLALAQEQLQQAKITTQKLKTEWIVDKLVQKKRMRDAGIAQADQL</sequence>
<reference evidence="1 2" key="1">
    <citation type="journal article" date="2022" name="bioRxiv">
        <title>The genome of the oomycete Peronosclerospora sorghi, a cosmopolitan pathogen of maize and sorghum, is inflated with dispersed pseudogenes.</title>
        <authorList>
            <person name="Fletcher K."/>
            <person name="Martin F."/>
            <person name="Isakeit T."/>
            <person name="Cavanaugh K."/>
            <person name="Magill C."/>
            <person name="Michelmore R."/>
        </authorList>
    </citation>
    <scope>NUCLEOTIDE SEQUENCE [LARGE SCALE GENOMIC DNA]</scope>
    <source>
        <strain evidence="1">P6</strain>
    </source>
</reference>
<accession>A0ACC0W9W1</accession>
<protein>
    <submittedName>
        <fullName evidence="1">Uncharacterized protein</fullName>
    </submittedName>
</protein>
<name>A0ACC0W9W1_9STRA</name>
<gene>
    <name evidence="1" type="ORF">PsorP6_008265</name>
</gene>
<keyword evidence="2" id="KW-1185">Reference proteome</keyword>
<organism evidence="1 2">
    <name type="scientific">Peronosclerospora sorghi</name>
    <dbReference type="NCBI Taxonomy" id="230839"/>
    <lineage>
        <taxon>Eukaryota</taxon>
        <taxon>Sar</taxon>
        <taxon>Stramenopiles</taxon>
        <taxon>Oomycota</taxon>
        <taxon>Peronosporomycetes</taxon>
        <taxon>Peronosporales</taxon>
        <taxon>Peronosporaceae</taxon>
        <taxon>Peronosclerospora</taxon>
    </lineage>
</organism>